<dbReference type="EMBL" id="MPNT01000001">
    <property type="protein sequence ID" value="OJZ76110.1"/>
    <property type="molecule type" value="Genomic_DNA"/>
</dbReference>
<comment type="cofactor">
    <cofactor evidence="1 6">
        <name>FAD</name>
        <dbReference type="ChEBI" id="CHEBI:57692"/>
    </cofactor>
</comment>
<evidence type="ECO:0000313" key="10">
    <source>
        <dbReference type="EMBL" id="OJZ76110.1"/>
    </source>
</evidence>
<dbReference type="InterPro" id="IPR046373">
    <property type="entry name" value="Acyl-CoA_Oxase/DH_mid-dom_sf"/>
</dbReference>
<dbReference type="InterPro" id="IPR009075">
    <property type="entry name" value="AcylCo_DH/oxidase_C"/>
</dbReference>
<dbReference type="InterPro" id="IPR002195">
    <property type="entry name" value="Dihydroorotase_CS"/>
</dbReference>
<feature type="domain" description="Acyl-CoA dehydrogenase/oxidase N-terminal" evidence="9">
    <location>
        <begin position="8"/>
        <end position="90"/>
    </location>
</feature>
<keyword evidence="4 6" id="KW-0274">FAD</keyword>
<evidence type="ECO:0000259" key="9">
    <source>
        <dbReference type="Pfam" id="PF02771"/>
    </source>
</evidence>
<dbReference type="PANTHER" id="PTHR43884">
    <property type="entry name" value="ACYL-COA DEHYDROGENASE"/>
    <property type="match status" value="1"/>
</dbReference>
<dbReference type="InterPro" id="IPR037069">
    <property type="entry name" value="AcylCoA_DH/ox_N_sf"/>
</dbReference>
<dbReference type="Gene3D" id="1.20.140.10">
    <property type="entry name" value="Butyryl-CoA Dehydrogenase, subunit A, domain 3"/>
    <property type="match status" value="1"/>
</dbReference>
<evidence type="ECO:0000256" key="6">
    <source>
        <dbReference type="RuleBase" id="RU362125"/>
    </source>
</evidence>
<keyword evidence="5 6" id="KW-0560">Oxidoreductase</keyword>
<dbReference type="SUPFAM" id="SSF47203">
    <property type="entry name" value="Acyl-CoA dehydrogenase C-terminal domain-like"/>
    <property type="match status" value="1"/>
</dbReference>
<dbReference type="PANTHER" id="PTHR43884:SF20">
    <property type="entry name" value="ACYL-COA DEHYDROGENASE FADE28"/>
    <property type="match status" value="1"/>
</dbReference>
<dbReference type="CDD" id="cd00567">
    <property type="entry name" value="ACAD"/>
    <property type="match status" value="1"/>
</dbReference>
<accession>A0A1Q4I2K2</accession>
<dbReference type="Pfam" id="PF02770">
    <property type="entry name" value="Acyl-CoA_dh_M"/>
    <property type="match status" value="1"/>
</dbReference>
<evidence type="ECO:0000256" key="2">
    <source>
        <dbReference type="ARBA" id="ARBA00009347"/>
    </source>
</evidence>
<dbReference type="GO" id="GO:0016812">
    <property type="term" value="F:hydrolase activity, acting on carbon-nitrogen (but not peptide) bonds, in cyclic amides"/>
    <property type="evidence" value="ECO:0007669"/>
    <property type="project" value="InterPro"/>
</dbReference>
<dbReference type="GO" id="GO:0050660">
    <property type="term" value="F:flavin adenine dinucleotide binding"/>
    <property type="evidence" value="ECO:0007669"/>
    <property type="project" value="InterPro"/>
</dbReference>
<organism evidence="10 11">
    <name type="scientific">Mycobacterium paraffinicum</name>
    <dbReference type="NCBI Taxonomy" id="53378"/>
    <lineage>
        <taxon>Bacteria</taxon>
        <taxon>Bacillati</taxon>
        <taxon>Actinomycetota</taxon>
        <taxon>Actinomycetes</taxon>
        <taxon>Mycobacteriales</taxon>
        <taxon>Mycobacteriaceae</taxon>
        <taxon>Mycobacterium</taxon>
    </lineage>
</organism>
<comment type="caution">
    <text evidence="10">The sequence shown here is derived from an EMBL/GenBank/DDBJ whole genome shotgun (WGS) entry which is preliminary data.</text>
</comment>
<dbReference type="InterPro" id="IPR006091">
    <property type="entry name" value="Acyl-CoA_Oxase/DH_mid-dom"/>
</dbReference>
<gene>
    <name evidence="10" type="ORF">BRW65_01345</name>
</gene>
<evidence type="ECO:0000256" key="1">
    <source>
        <dbReference type="ARBA" id="ARBA00001974"/>
    </source>
</evidence>
<dbReference type="Pfam" id="PF00441">
    <property type="entry name" value="Acyl-CoA_dh_1"/>
    <property type="match status" value="1"/>
</dbReference>
<keyword evidence="11" id="KW-1185">Reference proteome</keyword>
<protein>
    <recommendedName>
        <fullName evidence="12">Acyl-CoA dehydrogenase</fullName>
    </recommendedName>
</protein>
<comment type="similarity">
    <text evidence="2 6">Belongs to the acyl-CoA dehydrogenase family.</text>
</comment>
<feature type="domain" description="Acyl-CoA oxidase/dehydrogenase middle" evidence="8">
    <location>
        <begin position="127"/>
        <end position="199"/>
    </location>
</feature>
<evidence type="ECO:0008006" key="12">
    <source>
        <dbReference type="Google" id="ProtNLM"/>
    </source>
</evidence>
<name>A0A1Q4I2K2_9MYCO</name>
<dbReference type="GO" id="GO:0003995">
    <property type="term" value="F:acyl-CoA dehydrogenase activity"/>
    <property type="evidence" value="ECO:0007669"/>
    <property type="project" value="TreeGrafter"/>
</dbReference>
<feature type="domain" description="Acyl-CoA dehydrogenase/oxidase C-terminal" evidence="7">
    <location>
        <begin position="238"/>
        <end position="359"/>
    </location>
</feature>
<dbReference type="Gene3D" id="1.10.540.10">
    <property type="entry name" value="Acyl-CoA dehydrogenase/oxidase, N-terminal domain"/>
    <property type="match status" value="1"/>
</dbReference>
<dbReference type="Proteomes" id="UP000186438">
    <property type="component" value="Unassembled WGS sequence"/>
</dbReference>
<dbReference type="InterPro" id="IPR009100">
    <property type="entry name" value="AcylCoA_DH/oxidase_NM_dom_sf"/>
</dbReference>
<sequence length="371" mass="39219">MSTDVQLEQRPLRDAARKFLDHHASSEKVHEIASDTAALDRTFWTAASELGWTSLLVPEESGGGSVSGLPFADVAVLAEESGRHIAPGPLGPSNVVAFVLAHDVCQADTLAAVLNGSAVAAWALSDGGGWEPSSVTARAERSKDGYAITGVKHFVEGAPDADTFLVTARAPDGLAQFVVDKSAPGVSVSPMRGLDPLRTFGTVEFVSTPVKTCARVHGASAGDEMAELAFCAAIAIQAAETASLMRRVLEMTIEWVGQRYAFGRVIGSYQALKHRLAEHLLAVECAAGISAALAEAMDARSSNFSELASTAKAYIGDAAVNLVSDAIQMHGGMGMTWEHDLHLHLRRASTNRVIYGSPSEHRERLCKLAGF</sequence>
<evidence type="ECO:0000259" key="7">
    <source>
        <dbReference type="Pfam" id="PF00441"/>
    </source>
</evidence>
<dbReference type="Gene3D" id="2.40.110.10">
    <property type="entry name" value="Butyryl-CoA Dehydrogenase, subunit A, domain 2"/>
    <property type="match status" value="1"/>
</dbReference>
<dbReference type="InterPro" id="IPR036250">
    <property type="entry name" value="AcylCo_DH-like_C"/>
</dbReference>
<dbReference type="PROSITE" id="PS00482">
    <property type="entry name" value="DIHYDROOROTASE_1"/>
    <property type="match status" value="1"/>
</dbReference>
<evidence type="ECO:0000256" key="3">
    <source>
        <dbReference type="ARBA" id="ARBA00022630"/>
    </source>
</evidence>
<dbReference type="STRING" id="53378.BRW65_01345"/>
<dbReference type="Pfam" id="PF02771">
    <property type="entry name" value="Acyl-CoA_dh_N"/>
    <property type="match status" value="1"/>
</dbReference>
<reference evidence="10 11" key="1">
    <citation type="submission" date="2016-11" db="EMBL/GenBank/DDBJ databases">
        <title>Genome sequences of unsequenced Mycobacteria.</title>
        <authorList>
            <person name="Greninger A.L."/>
            <person name="Fang F."/>
            <person name="Jerome K.R."/>
        </authorList>
    </citation>
    <scope>NUCLEOTIDE SEQUENCE [LARGE SCALE GENOMIC DNA]</scope>
    <source>
        <strain evidence="10 11">M11</strain>
    </source>
</reference>
<evidence type="ECO:0000313" key="11">
    <source>
        <dbReference type="Proteomes" id="UP000186438"/>
    </source>
</evidence>
<evidence type="ECO:0000259" key="8">
    <source>
        <dbReference type="Pfam" id="PF02770"/>
    </source>
</evidence>
<proteinExistence type="inferred from homology"/>
<dbReference type="InterPro" id="IPR013786">
    <property type="entry name" value="AcylCoA_DH/ox_N"/>
</dbReference>
<dbReference type="AlphaFoldDB" id="A0A1Q4I2K2"/>
<evidence type="ECO:0000256" key="4">
    <source>
        <dbReference type="ARBA" id="ARBA00022827"/>
    </source>
</evidence>
<dbReference type="SUPFAM" id="SSF56645">
    <property type="entry name" value="Acyl-CoA dehydrogenase NM domain-like"/>
    <property type="match status" value="1"/>
</dbReference>
<evidence type="ECO:0000256" key="5">
    <source>
        <dbReference type="ARBA" id="ARBA00023002"/>
    </source>
</evidence>
<keyword evidence="3 6" id="KW-0285">Flavoprotein</keyword>